<dbReference type="Pfam" id="PF05548">
    <property type="entry name" value="Peptidase_M11"/>
    <property type="match status" value="1"/>
</dbReference>
<protein>
    <recommendedName>
        <fullName evidence="2">Peptidase M11 gametolysin domain-containing protein</fullName>
    </recommendedName>
</protein>
<sequence>MTTRCNLRWKSGAADMAMAPPLRAVPQLLWAVAAGVAFLWAAAAQPLETDLPGEVAGVLLMQSMSFFKDGDLWGASLLADDDIMYQIEFCSSVGVEGLMPNARVRLSYQKISGGVIYTCEVPKLVEGQGGEGDRRRLFGGVISTPKSPSFLVFLTTFCGYDKPAAVTDEMVYDLFYGTGLLNKTLTVDDYFNGTGPVQRNMSGYYTSCSYGQVRAPTVRVMGPVEVPCNGSVDHLLFTYPGGNNFSTSTCRGFNVEKWQYYLQNWAKSEGVESNQFTHQVMIVPMGFTLATPDCNGFIGVSTYGARLLGTVGNPFGTGFIWLSGNAFSRLEFWLHEAGHNLGLAHADTVKGCSTDDQCDWTCTMGAVSGQGIRCFNAPHNWQLGWGSAVRQLTEADLRIGKYLPLVVPPQSSGPASAVMLVMLSGATANQRFYVSARMNTPPFDLPFLASQNQKVFLLVHTYSGTETMAISRTELQAQLAVGETYSHNITGLTVWFSRWLEGQGALTSFCRRIGATEQVCGDGIDDDCDFLADVDDPDCIGRMPGGGSSEEGEFVVSVEPTVVQPLLRAPPRIALRPSPKLPPRPQWSPTVGPSPPPPPPRYDPPLPRPPPPIKPSPPPPPSPRPYPPSPRPPRPLPPSPPPPRPSPPSPPSPRPPPSPPPPRPPPFRPPPPWRPPPRPQPSPSPPSLPLRPPQPRRLPPGRPPPLRPQPSPTPPSKRNPSLPRPGPPSLRPSPPPRPPAPPPLPLPLRNPSPMKPSSSSLKRPPTTRVQRLPPSPPSPQPPPFPPSPLPPLPPSP</sequence>
<feature type="compositionally biased region" description="Low complexity" evidence="1">
    <location>
        <begin position="755"/>
        <end position="764"/>
    </location>
</feature>
<dbReference type="InterPro" id="IPR008752">
    <property type="entry name" value="Peptidase_M11"/>
</dbReference>
<dbReference type="SUPFAM" id="SSF55486">
    <property type="entry name" value="Metalloproteases ('zincins'), catalytic domain"/>
    <property type="match status" value="1"/>
</dbReference>
<feature type="domain" description="Peptidase M11 gametolysin" evidence="2">
    <location>
        <begin position="189"/>
        <end position="473"/>
    </location>
</feature>
<feature type="compositionally biased region" description="Pro residues" evidence="1">
    <location>
        <begin position="773"/>
        <end position="796"/>
    </location>
</feature>
<keyword evidence="4" id="KW-1185">Reference proteome</keyword>
<organism evidence="3 4">
    <name type="scientific">Volvox africanus</name>
    <dbReference type="NCBI Taxonomy" id="51714"/>
    <lineage>
        <taxon>Eukaryota</taxon>
        <taxon>Viridiplantae</taxon>
        <taxon>Chlorophyta</taxon>
        <taxon>core chlorophytes</taxon>
        <taxon>Chlorophyceae</taxon>
        <taxon>CS clade</taxon>
        <taxon>Chlamydomonadales</taxon>
        <taxon>Volvocaceae</taxon>
        <taxon>Volvox</taxon>
    </lineage>
</organism>
<evidence type="ECO:0000313" key="3">
    <source>
        <dbReference type="EMBL" id="GLI65344.1"/>
    </source>
</evidence>
<comment type="caution">
    <text evidence="3">The sequence shown here is derived from an EMBL/GenBank/DDBJ whole genome shotgun (WGS) entry which is preliminary data.</text>
</comment>
<dbReference type="PRINTS" id="PR01217">
    <property type="entry name" value="PRICHEXTENSN"/>
</dbReference>
<dbReference type="PANTHER" id="PTHR24216:SF65">
    <property type="entry name" value="PAXILLIN-LIKE PROTEIN 1"/>
    <property type="match status" value="1"/>
</dbReference>
<name>A0ABQ5S7C5_9CHLO</name>
<evidence type="ECO:0000256" key="1">
    <source>
        <dbReference type="SAM" id="MobiDB-lite"/>
    </source>
</evidence>
<feature type="region of interest" description="Disordered" evidence="1">
    <location>
        <begin position="569"/>
        <end position="796"/>
    </location>
</feature>
<feature type="compositionally biased region" description="Pro residues" evidence="1">
    <location>
        <begin position="579"/>
        <end position="754"/>
    </location>
</feature>
<evidence type="ECO:0000259" key="2">
    <source>
        <dbReference type="Pfam" id="PF05548"/>
    </source>
</evidence>
<dbReference type="Proteomes" id="UP001165090">
    <property type="component" value="Unassembled WGS sequence"/>
</dbReference>
<gene>
    <name evidence="3" type="ORF">VaNZ11_008893</name>
</gene>
<accession>A0ABQ5S7C5</accession>
<reference evidence="3 4" key="1">
    <citation type="journal article" date="2023" name="IScience">
        <title>Expanded male sex-determining region conserved during the evolution of homothallism in the green alga Volvox.</title>
        <authorList>
            <person name="Yamamoto K."/>
            <person name="Matsuzaki R."/>
            <person name="Mahakham W."/>
            <person name="Heman W."/>
            <person name="Sekimoto H."/>
            <person name="Kawachi M."/>
            <person name="Minakuchi Y."/>
            <person name="Toyoda A."/>
            <person name="Nozaki H."/>
        </authorList>
    </citation>
    <scope>NUCLEOTIDE SEQUENCE [LARGE SCALE GENOMIC DNA]</scope>
    <source>
        <strain evidence="3 4">NIES-4468</strain>
    </source>
</reference>
<feature type="non-terminal residue" evidence="3">
    <location>
        <position position="796"/>
    </location>
</feature>
<evidence type="ECO:0000313" key="4">
    <source>
        <dbReference type="Proteomes" id="UP001165090"/>
    </source>
</evidence>
<dbReference type="EMBL" id="BSDZ01000023">
    <property type="protein sequence ID" value="GLI65344.1"/>
    <property type="molecule type" value="Genomic_DNA"/>
</dbReference>
<proteinExistence type="predicted"/>
<dbReference type="PANTHER" id="PTHR24216">
    <property type="entry name" value="PAXILLIN-RELATED"/>
    <property type="match status" value="1"/>
</dbReference>